<sequence>MDGMMQIFLLNFLFLLFFLLFIPILIDQIHLPDKWKTGLKILSFSIAIISCISIPIKVEGGFILDLRLVATIIGGIYGGIPASIVLWLTNISYRSLFGGEGVETTVVLATVHMIFFVFLFPKLKKLTKTEKLLIGTVTGYFSSIFTIAYITIFYSPTVPFVVSITLILLQTTAVAIIIYFQELMGEMTIMKNEILRTEKMEIVSQLASSISHEVRNPLTVVKGFLQLMRDSNLPPEKRNEFLKISISELDRANSIIGDYLAFAKPSQERQENLCINVELEKTVEVITPLANMNSVTVKVHSISEELFIKGEKQLLQQCLLNITKNCIEAMPKGGELTLGITRNDNDILLHISDTGVGMSEEQLKKIGEPYFSTKGEAGTGLGMMTSLRIIQSMGGSLKITSQENKGTNFELCFPIVKK</sequence>
<dbReference type="PRINTS" id="PR00344">
    <property type="entry name" value="BCTRLSENSOR"/>
</dbReference>
<keyword evidence="8" id="KW-0547">Nucleotide-binding</keyword>
<feature type="transmembrane region" description="Helical" evidence="14">
    <location>
        <begin position="7"/>
        <end position="26"/>
    </location>
</feature>
<evidence type="ECO:0000256" key="1">
    <source>
        <dbReference type="ARBA" id="ARBA00000085"/>
    </source>
</evidence>
<keyword evidence="7 14" id="KW-0812">Transmembrane</keyword>
<name>A0ABU0A037_9BACI</name>
<evidence type="ECO:0000256" key="3">
    <source>
        <dbReference type="ARBA" id="ARBA00012438"/>
    </source>
</evidence>
<dbReference type="SMART" id="SM00387">
    <property type="entry name" value="HATPase_c"/>
    <property type="match status" value="1"/>
</dbReference>
<dbReference type="Pfam" id="PF02518">
    <property type="entry name" value="HATPase_c"/>
    <property type="match status" value="1"/>
</dbReference>
<keyword evidence="4" id="KW-1003">Cell membrane</keyword>
<dbReference type="CDD" id="cd00082">
    <property type="entry name" value="HisKA"/>
    <property type="match status" value="1"/>
</dbReference>
<keyword evidence="5" id="KW-0597">Phosphoprotein</keyword>
<keyword evidence="17" id="KW-1185">Reference proteome</keyword>
<dbReference type="SUPFAM" id="SSF47384">
    <property type="entry name" value="Homodimeric domain of signal transducing histidine kinase"/>
    <property type="match status" value="1"/>
</dbReference>
<evidence type="ECO:0000256" key="5">
    <source>
        <dbReference type="ARBA" id="ARBA00022553"/>
    </source>
</evidence>
<evidence type="ECO:0000313" key="16">
    <source>
        <dbReference type="EMBL" id="MDQ0256859.1"/>
    </source>
</evidence>
<dbReference type="PANTHER" id="PTHR43065:SF46">
    <property type="entry name" value="C4-DICARBOXYLATE TRANSPORT SENSOR PROTEIN DCTB"/>
    <property type="match status" value="1"/>
</dbReference>
<dbReference type="Proteomes" id="UP001230005">
    <property type="component" value="Unassembled WGS sequence"/>
</dbReference>
<evidence type="ECO:0000256" key="14">
    <source>
        <dbReference type="SAM" id="Phobius"/>
    </source>
</evidence>
<evidence type="ECO:0000256" key="8">
    <source>
        <dbReference type="ARBA" id="ARBA00022741"/>
    </source>
</evidence>
<keyword evidence="6 16" id="KW-0808">Transferase</keyword>
<dbReference type="EMBL" id="JAUSUG010000020">
    <property type="protein sequence ID" value="MDQ0256859.1"/>
    <property type="molecule type" value="Genomic_DNA"/>
</dbReference>
<dbReference type="Pfam" id="PF07694">
    <property type="entry name" value="5TM-5TMR_LYT"/>
    <property type="match status" value="1"/>
</dbReference>
<dbReference type="Pfam" id="PF00512">
    <property type="entry name" value="HisKA"/>
    <property type="match status" value="1"/>
</dbReference>
<comment type="catalytic activity">
    <reaction evidence="1">
        <text>ATP + protein L-histidine = ADP + protein N-phospho-L-histidine.</text>
        <dbReference type="EC" id="2.7.13.3"/>
    </reaction>
</comment>
<keyword evidence="9 16" id="KW-0418">Kinase</keyword>
<evidence type="ECO:0000313" key="17">
    <source>
        <dbReference type="Proteomes" id="UP001230005"/>
    </source>
</evidence>
<keyword evidence="11 14" id="KW-1133">Transmembrane helix</keyword>
<feature type="transmembrane region" description="Helical" evidence="14">
    <location>
        <begin position="101"/>
        <end position="120"/>
    </location>
</feature>
<dbReference type="InterPro" id="IPR005467">
    <property type="entry name" value="His_kinase_dom"/>
</dbReference>
<evidence type="ECO:0000256" key="6">
    <source>
        <dbReference type="ARBA" id="ARBA00022679"/>
    </source>
</evidence>
<feature type="transmembrane region" description="Helical" evidence="14">
    <location>
        <begin position="38"/>
        <end position="56"/>
    </location>
</feature>
<dbReference type="InterPro" id="IPR011620">
    <property type="entry name" value="Sig_transdc_His_kinase_LytS_TM"/>
</dbReference>
<dbReference type="Gene3D" id="1.10.287.130">
    <property type="match status" value="1"/>
</dbReference>
<evidence type="ECO:0000259" key="15">
    <source>
        <dbReference type="PROSITE" id="PS50109"/>
    </source>
</evidence>
<dbReference type="InterPro" id="IPR003594">
    <property type="entry name" value="HATPase_dom"/>
</dbReference>
<dbReference type="PANTHER" id="PTHR43065">
    <property type="entry name" value="SENSOR HISTIDINE KINASE"/>
    <property type="match status" value="1"/>
</dbReference>
<dbReference type="GO" id="GO:0004673">
    <property type="term" value="F:protein histidine kinase activity"/>
    <property type="evidence" value="ECO:0007669"/>
    <property type="project" value="UniProtKB-EC"/>
</dbReference>
<evidence type="ECO:0000256" key="7">
    <source>
        <dbReference type="ARBA" id="ARBA00022692"/>
    </source>
</evidence>
<keyword evidence="12" id="KW-0902">Two-component regulatory system</keyword>
<dbReference type="InterPro" id="IPR004358">
    <property type="entry name" value="Sig_transdc_His_kin-like_C"/>
</dbReference>
<feature type="transmembrane region" description="Helical" evidence="14">
    <location>
        <begin position="132"/>
        <end position="154"/>
    </location>
</feature>
<evidence type="ECO:0000256" key="12">
    <source>
        <dbReference type="ARBA" id="ARBA00023012"/>
    </source>
</evidence>
<dbReference type="Gene3D" id="3.30.565.10">
    <property type="entry name" value="Histidine kinase-like ATPase, C-terminal domain"/>
    <property type="match status" value="1"/>
</dbReference>
<dbReference type="SMART" id="SM00388">
    <property type="entry name" value="HisKA"/>
    <property type="match status" value="1"/>
</dbReference>
<accession>A0ABU0A037</accession>
<feature type="transmembrane region" description="Helical" evidence="14">
    <location>
        <begin position="68"/>
        <end position="89"/>
    </location>
</feature>
<evidence type="ECO:0000256" key="10">
    <source>
        <dbReference type="ARBA" id="ARBA00022840"/>
    </source>
</evidence>
<dbReference type="InterPro" id="IPR003661">
    <property type="entry name" value="HisK_dim/P_dom"/>
</dbReference>
<feature type="transmembrane region" description="Helical" evidence="14">
    <location>
        <begin position="160"/>
        <end position="180"/>
    </location>
</feature>
<evidence type="ECO:0000256" key="4">
    <source>
        <dbReference type="ARBA" id="ARBA00022475"/>
    </source>
</evidence>
<feature type="domain" description="Histidine kinase" evidence="15">
    <location>
        <begin position="209"/>
        <end position="417"/>
    </location>
</feature>
<keyword evidence="13 14" id="KW-0472">Membrane</keyword>
<evidence type="ECO:0000256" key="2">
    <source>
        <dbReference type="ARBA" id="ARBA00004651"/>
    </source>
</evidence>
<proteinExistence type="predicted"/>
<evidence type="ECO:0000256" key="11">
    <source>
        <dbReference type="ARBA" id="ARBA00022989"/>
    </source>
</evidence>
<comment type="caution">
    <text evidence="16">The sequence shown here is derived from an EMBL/GenBank/DDBJ whole genome shotgun (WGS) entry which is preliminary data.</text>
</comment>
<dbReference type="SUPFAM" id="SSF55874">
    <property type="entry name" value="ATPase domain of HSP90 chaperone/DNA topoisomerase II/histidine kinase"/>
    <property type="match status" value="1"/>
</dbReference>
<gene>
    <name evidence="16" type="ORF">J2S74_004281</name>
</gene>
<dbReference type="InterPro" id="IPR036097">
    <property type="entry name" value="HisK_dim/P_sf"/>
</dbReference>
<evidence type="ECO:0000256" key="9">
    <source>
        <dbReference type="ARBA" id="ARBA00022777"/>
    </source>
</evidence>
<keyword evidence="10" id="KW-0067">ATP-binding</keyword>
<evidence type="ECO:0000256" key="13">
    <source>
        <dbReference type="ARBA" id="ARBA00023136"/>
    </source>
</evidence>
<protein>
    <recommendedName>
        <fullName evidence="3">histidine kinase</fullName>
        <ecNumber evidence="3">2.7.13.3</ecNumber>
    </recommendedName>
</protein>
<reference evidence="16 17" key="1">
    <citation type="submission" date="2023-07" db="EMBL/GenBank/DDBJ databases">
        <title>Genomic Encyclopedia of Type Strains, Phase IV (KMG-IV): sequencing the most valuable type-strain genomes for metagenomic binning, comparative biology and taxonomic classification.</title>
        <authorList>
            <person name="Goeker M."/>
        </authorList>
    </citation>
    <scope>NUCLEOTIDE SEQUENCE [LARGE SCALE GENOMIC DNA]</scope>
    <source>
        <strain evidence="16 17">DSM 9768</strain>
    </source>
</reference>
<dbReference type="PROSITE" id="PS50109">
    <property type="entry name" value="HIS_KIN"/>
    <property type="match status" value="1"/>
</dbReference>
<dbReference type="InterPro" id="IPR036890">
    <property type="entry name" value="HATPase_C_sf"/>
</dbReference>
<organism evidence="16 17">
    <name type="scientific">Evansella vedderi</name>
    <dbReference type="NCBI Taxonomy" id="38282"/>
    <lineage>
        <taxon>Bacteria</taxon>
        <taxon>Bacillati</taxon>
        <taxon>Bacillota</taxon>
        <taxon>Bacilli</taxon>
        <taxon>Bacillales</taxon>
        <taxon>Bacillaceae</taxon>
        <taxon>Evansella</taxon>
    </lineage>
</organism>
<comment type="subcellular location">
    <subcellularLocation>
        <location evidence="2">Cell membrane</location>
        <topology evidence="2">Multi-pass membrane protein</topology>
    </subcellularLocation>
</comment>
<dbReference type="EC" id="2.7.13.3" evidence="3"/>